<evidence type="ECO:0000256" key="4">
    <source>
        <dbReference type="ARBA" id="ARBA00022833"/>
    </source>
</evidence>
<dbReference type="PANTHER" id="PTHR16089">
    <property type="entry name" value="REST COREPRESSOR COREST PROTEIN-RELATED"/>
    <property type="match status" value="1"/>
</dbReference>
<dbReference type="InterPro" id="IPR017884">
    <property type="entry name" value="SANT_dom"/>
</dbReference>
<evidence type="ECO:0000313" key="15">
    <source>
        <dbReference type="Proteomes" id="UP000050525"/>
    </source>
</evidence>
<organism evidence="14 15">
    <name type="scientific">Alligator mississippiensis</name>
    <name type="common">American alligator</name>
    <dbReference type="NCBI Taxonomy" id="8496"/>
    <lineage>
        <taxon>Eukaryota</taxon>
        <taxon>Metazoa</taxon>
        <taxon>Chordata</taxon>
        <taxon>Craniata</taxon>
        <taxon>Vertebrata</taxon>
        <taxon>Euteleostomi</taxon>
        <taxon>Archelosauria</taxon>
        <taxon>Archosauria</taxon>
        <taxon>Crocodylia</taxon>
        <taxon>Alligatoridae</taxon>
        <taxon>Alligatorinae</taxon>
        <taxon>Alligator</taxon>
    </lineage>
</organism>
<comment type="caution">
    <text evidence="14">The sequence shown here is derived from an EMBL/GenBank/DDBJ whole genome shotgun (WGS) entry which is preliminary data.</text>
</comment>
<protein>
    <submittedName>
        <fullName evidence="14">Transcriptional-regulating factor 1-like</fullName>
    </submittedName>
</protein>
<dbReference type="Gene3D" id="1.10.10.60">
    <property type="entry name" value="Homeodomain-like"/>
    <property type="match status" value="1"/>
</dbReference>
<accession>A0A151N0M8</accession>
<evidence type="ECO:0000259" key="12">
    <source>
        <dbReference type="PROSITE" id="PS51156"/>
    </source>
</evidence>
<dbReference type="GO" id="GO:0006357">
    <property type="term" value="P:regulation of transcription by RNA polymerase II"/>
    <property type="evidence" value="ECO:0007669"/>
    <property type="project" value="TreeGrafter"/>
</dbReference>
<feature type="domain" description="SANT" evidence="13">
    <location>
        <begin position="282"/>
        <end position="333"/>
    </location>
</feature>
<feature type="region of interest" description="Disordered" evidence="10">
    <location>
        <begin position="375"/>
        <end position="397"/>
    </location>
</feature>
<dbReference type="GO" id="GO:0008270">
    <property type="term" value="F:zinc ion binding"/>
    <property type="evidence" value="ECO:0007669"/>
    <property type="project" value="UniProtKB-KW"/>
</dbReference>
<dbReference type="InterPro" id="IPR000949">
    <property type="entry name" value="ELM2_dom"/>
</dbReference>
<dbReference type="InterPro" id="IPR051066">
    <property type="entry name" value="Trans_reg/Corepressor"/>
</dbReference>
<evidence type="ECO:0000256" key="5">
    <source>
        <dbReference type="ARBA" id="ARBA00023015"/>
    </source>
</evidence>
<dbReference type="AlphaFoldDB" id="A0A151N0M8"/>
<dbReference type="Pfam" id="PF00249">
    <property type="entry name" value="Myb_DNA-binding"/>
    <property type="match status" value="1"/>
</dbReference>
<feature type="domain" description="ELM2" evidence="12">
    <location>
        <begin position="175"/>
        <end position="267"/>
    </location>
</feature>
<dbReference type="InterPro" id="IPR009057">
    <property type="entry name" value="Homeodomain-like_sf"/>
</dbReference>
<evidence type="ECO:0000256" key="2">
    <source>
        <dbReference type="ARBA" id="ARBA00022723"/>
    </source>
</evidence>
<dbReference type="PROSITE" id="PS00028">
    <property type="entry name" value="ZINC_FINGER_C2H2_1"/>
    <property type="match status" value="1"/>
</dbReference>
<feature type="region of interest" description="Disordered" evidence="10">
    <location>
        <begin position="20"/>
        <end position="40"/>
    </location>
</feature>
<dbReference type="InterPro" id="IPR013087">
    <property type="entry name" value="Znf_C2H2_type"/>
</dbReference>
<evidence type="ECO:0000256" key="6">
    <source>
        <dbReference type="ARBA" id="ARBA00023125"/>
    </source>
</evidence>
<evidence type="ECO:0000313" key="14">
    <source>
        <dbReference type="EMBL" id="KYO30361.1"/>
    </source>
</evidence>
<keyword evidence="15" id="KW-1185">Reference proteome</keyword>
<evidence type="ECO:0000256" key="9">
    <source>
        <dbReference type="PROSITE-ProRule" id="PRU00042"/>
    </source>
</evidence>
<keyword evidence="5" id="KW-0805">Transcription regulation</keyword>
<keyword evidence="8" id="KW-0539">Nucleus</keyword>
<dbReference type="GO" id="GO:0005667">
    <property type="term" value="C:transcription regulator complex"/>
    <property type="evidence" value="ECO:0007669"/>
    <property type="project" value="TreeGrafter"/>
</dbReference>
<feature type="domain" description="C2H2-type" evidence="11">
    <location>
        <begin position="353"/>
        <end position="380"/>
    </location>
</feature>
<proteinExistence type="predicted"/>
<name>A0A151N0M8_ALLMI</name>
<dbReference type="SMART" id="SM00717">
    <property type="entry name" value="SANT"/>
    <property type="match status" value="1"/>
</dbReference>
<gene>
    <name evidence="14" type="ORF">Y1Q_0017147</name>
</gene>
<feature type="compositionally biased region" description="Pro residues" evidence="10">
    <location>
        <begin position="386"/>
        <end position="397"/>
    </location>
</feature>
<keyword evidence="4" id="KW-0862">Zinc</keyword>
<dbReference type="SMART" id="SM01189">
    <property type="entry name" value="ELM2"/>
    <property type="match status" value="1"/>
</dbReference>
<sequence length="397" mass="42970">MDPPQPGAYSPFCPPCGPEPGSAPYPAWDPADGDPGPPTCLDPFVQAFGRPWGPGTQVSGALSWPPPLGFTPLLPQLDPAGGDGGGWGGPDPSAQCLYPELVPPSYGPHSSYQDPGLAGSEVFSRLLGPADWPPDSACGSQATDHYFKVPESSWVPFECWPGSEVAPGAEVPMPGRVNVGPRFQAELPALQDPALAWRDPNRAALAWRPWPRLEQDPGTQSHVEALLDVACSSAVPGGGTNRELALHCLCRTHGDVRAALEMLLLQNPAWPPQHSLSTYHYTGSDAWTPHERRQFAKAFAQHGKDFALIQRAVPSKRLQQCVEFYYLRKSRLGRGQKRQGPSEALDIAPGTCFPCQRCGRSFVKIKSRNAHMKIHRPHQPSGEGPRPLPLPPQQCLL</sequence>
<dbReference type="EMBL" id="AKHW03004254">
    <property type="protein sequence ID" value="KYO30361.1"/>
    <property type="molecule type" value="Genomic_DNA"/>
</dbReference>
<keyword evidence="6" id="KW-0238">DNA-binding</keyword>
<dbReference type="InterPro" id="IPR001005">
    <property type="entry name" value="SANT/Myb"/>
</dbReference>
<evidence type="ECO:0000256" key="3">
    <source>
        <dbReference type="ARBA" id="ARBA00022771"/>
    </source>
</evidence>
<dbReference type="GO" id="GO:0003677">
    <property type="term" value="F:DNA binding"/>
    <property type="evidence" value="ECO:0007669"/>
    <property type="project" value="UniProtKB-KW"/>
</dbReference>
<keyword evidence="7" id="KW-0804">Transcription</keyword>
<dbReference type="STRING" id="8496.A0A151N0M8"/>
<keyword evidence="2" id="KW-0479">Metal-binding</keyword>
<dbReference type="eggNOG" id="KOG4167">
    <property type="taxonomic scope" value="Eukaryota"/>
</dbReference>
<evidence type="ECO:0000256" key="7">
    <source>
        <dbReference type="ARBA" id="ARBA00023163"/>
    </source>
</evidence>
<evidence type="ECO:0000259" key="11">
    <source>
        <dbReference type="PROSITE" id="PS50157"/>
    </source>
</evidence>
<keyword evidence="3 9" id="KW-0863">Zinc-finger</keyword>
<dbReference type="PANTHER" id="PTHR16089:SF40">
    <property type="entry name" value="SUPPRESSOR OF ACTIVATED EGL-4 PROTEIN 1"/>
    <property type="match status" value="1"/>
</dbReference>
<feature type="compositionally biased region" description="Low complexity" evidence="10">
    <location>
        <begin position="24"/>
        <end position="34"/>
    </location>
</feature>
<dbReference type="GO" id="GO:0000118">
    <property type="term" value="C:histone deacetylase complex"/>
    <property type="evidence" value="ECO:0007669"/>
    <property type="project" value="TreeGrafter"/>
</dbReference>
<dbReference type="PROSITE" id="PS51293">
    <property type="entry name" value="SANT"/>
    <property type="match status" value="1"/>
</dbReference>
<dbReference type="PROSITE" id="PS51156">
    <property type="entry name" value="ELM2"/>
    <property type="match status" value="1"/>
</dbReference>
<comment type="subcellular location">
    <subcellularLocation>
        <location evidence="1">Nucleus</location>
    </subcellularLocation>
</comment>
<dbReference type="SUPFAM" id="SSF46689">
    <property type="entry name" value="Homeodomain-like"/>
    <property type="match status" value="1"/>
</dbReference>
<dbReference type="FunFam" id="1.10.10.60:FF:000012">
    <property type="entry name" value="Metastasis-associated 1 family, member 3"/>
    <property type="match status" value="1"/>
</dbReference>
<evidence type="ECO:0000259" key="13">
    <source>
        <dbReference type="PROSITE" id="PS51293"/>
    </source>
</evidence>
<dbReference type="Proteomes" id="UP000050525">
    <property type="component" value="Unassembled WGS sequence"/>
</dbReference>
<evidence type="ECO:0000256" key="1">
    <source>
        <dbReference type="ARBA" id="ARBA00004123"/>
    </source>
</evidence>
<dbReference type="PROSITE" id="PS50157">
    <property type="entry name" value="ZINC_FINGER_C2H2_2"/>
    <property type="match status" value="1"/>
</dbReference>
<dbReference type="GO" id="GO:0003714">
    <property type="term" value="F:transcription corepressor activity"/>
    <property type="evidence" value="ECO:0007669"/>
    <property type="project" value="TreeGrafter"/>
</dbReference>
<evidence type="ECO:0000256" key="10">
    <source>
        <dbReference type="SAM" id="MobiDB-lite"/>
    </source>
</evidence>
<dbReference type="Pfam" id="PF01448">
    <property type="entry name" value="ELM2"/>
    <property type="match status" value="1"/>
</dbReference>
<reference evidence="14 15" key="1">
    <citation type="journal article" date="2012" name="Genome Biol.">
        <title>Sequencing three crocodilian genomes to illuminate the evolution of archosaurs and amniotes.</title>
        <authorList>
            <person name="St John J.A."/>
            <person name="Braun E.L."/>
            <person name="Isberg S.R."/>
            <person name="Miles L.G."/>
            <person name="Chong A.Y."/>
            <person name="Gongora J."/>
            <person name="Dalzell P."/>
            <person name="Moran C."/>
            <person name="Bed'hom B."/>
            <person name="Abzhanov A."/>
            <person name="Burgess S.C."/>
            <person name="Cooksey A.M."/>
            <person name="Castoe T.A."/>
            <person name="Crawford N.G."/>
            <person name="Densmore L.D."/>
            <person name="Drew J.C."/>
            <person name="Edwards S.V."/>
            <person name="Faircloth B.C."/>
            <person name="Fujita M.K."/>
            <person name="Greenwold M.J."/>
            <person name="Hoffmann F.G."/>
            <person name="Howard J.M."/>
            <person name="Iguchi T."/>
            <person name="Janes D.E."/>
            <person name="Khan S.Y."/>
            <person name="Kohno S."/>
            <person name="de Koning A.J."/>
            <person name="Lance S.L."/>
            <person name="McCarthy F.M."/>
            <person name="McCormack J.E."/>
            <person name="Merchant M.E."/>
            <person name="Peterson D.G."/>
            <person name="Pollock D.D."/>
            <person name="Pourmand N."/>
            <person name="Raney B.J."/>
            <person name="Roessler K.A."/>
            <person name="Sanford J.R."/>
            <person name="Sawyer R.H."/>
            <person name="Schmidt C.J."/>
            <person name="Triplett E.W."/>
            <person name="Tuberville T.D."/>
            <person name="Venegas-Anaya M."/>
            <person name="Howard J.T."/>
            <person name="Jarvis E.D."/>
            <person name="Guillette L.J.Jr."/>
            <person name="Glenn T.C."/>
            <person name="Green R.E."/>
            <person name="Ray D.A."/>
        </authorList>
    </citation>
    <scope>NUCLEOTIDE SEQUENCE [LARGE SCALE GENOMIC DNA]</scope>
    <source>
        <strain evidence="14">KSC_2009_1</strain>
    </source>
</reference>
<evidence type="ECO:0000256" key="8">
    <source>
        <dbReference type="ARBA" id="ARBA00023242"/>
    </source>
</evidence>